<dbReference type="InterPro" id="IPR000014">
    <property type="entry name" value="PAS"/>
</dbReference>
<dbReference type="PANTHER" id="PTHR43304:SF1">
    <property type="entry name" value="PAC DOMAIN-CONTAINING PROTEIN"/>
    <property type="match status" value="1"/>
</dbReference>
<organism evidence="9 10">
    <name type="scientific">Flavobacterium arundinis</name>
    <dbReference type="NCBI Taxonomy" id="3139143"/>
    <lineage>
        <taxon>Bacteria</taxon>
        <taxon>Pseudomonadati</taxon>
        <taxon>Bacteroidota</taxon>
        <taxon>Flavobacteriia</taxon>
        <taxon>Flavobacteriales</taxon>
        <taxon>Flavobacteriaceae</taxon>
        <taxon>Flavobacterium</taxon>
    </lineage>
</organism>
<evidence type="ECO:0000256" key="1">
    <source>
        <dbReference type="ARBA" id="ARBA00000085"/>
    </source>
</evidence>
<dbReference type="PROSITE" id="PS50113">
    <property type="entry name" value="PAC"/>
    <property type="match status" value="2"/>
</dbReference>
<evidence type="ECO:0000259" key="6">
    <source>
        <dbReference type="PROSITE" id="PS50109"/>
    </source>
</evidence>
<dbReference type="SMART" id="SM00387">
    <property type="entry name" value="HATPase_c"/>
    <property type="match status" value="1"/>
</dbReference>
<dbReference type="Gene3D" id="3.30.565.10">
    <property type="entry name" value="Histidine kinase-like ATPase, C-terminal domain"/>
    <property type="match status" value="1"/>
</dbReference>
<keyword evidence="5" id="KW-0418">Kinase</keyword>
<protein>
    <recommendedName>
        <fullName evidence="2">histidine kinase</fullName>
        <ecNumber evidence="2">2.7.13.3</ecNumber>
    </recommendedName>
</protein>
<dbReference type="SMART" id="SM00388">
    <property type="entry name" value="HisKA"/>
    <property type="match status" value="1"/>
</dbReference>
<dbReference type="SUPFAM" id="SSF55785">
    <property type="entry name" value="PYP-like sensor domain (PAS domain)"/>
    <property type="match status" value="2"/>
</dbReference>
<dbReference type="Proteomes" id="UP001464555">
    <property type="component" value="Unassembled WGS sequence"/>
</dbReference>
<accession>A0ABU9HYB1</accession>
<dbReference type="InterPro" id="IPR052162">
    <property type="entry name" value="Sensor_kinase/Photoreceptor"/>
</dbReference>
<dbReference type="EC" id="2.7.13.3" evidence="2"/>
<evidence type="ECO:0000256" key="4">
    <source>
        <dbReference type="ARBA" id="ARBA00022679"/>
    </source>
</evidence>
<evidence type="ECO:0000313" key="10">
    <source>
        <dbReference type="Proteomes" id="UP001464555"/>
    </source>
</evidence>
<dbReference type="PANTHER" id="PTHR43304">
    <property type="entry name" value="PHYTOCHROME-LIKE PROTEIN CPH1"/>
    <property type="match status" value="1"/>
</dbReference>
<dbReference type="Pfam" id="PF00512">
    <property type="entry name" value="HisKA"/>
    <property type="match status" value="1"/>
</dbReference>
<evidence type="ECO:0000256" key="3">
    <source>
        <dbReference type="ARBA" id="ARBA00022553"/>
    </source>
</evidence>
<dbReference type="InterPro" id="IPR000700">
    <property type="entry name" value="PAS-assoc_C"/>
</dbReference>
<dbReference type="Pfam" id="PF13426">
    <property type="entry name" value="PAS_9"/>
    <property type="match status" value="2"/>
</dbReference>
<sequence length="540" mass="61514">MENADNIPVSSFAAPLPHLHPATYIFLLEAIPTPVYTCDMEGRITFFNTAAKKFWGVAPGEGVLWYEFLKIYSADGSPLMAVNSPVSEPLHENSPVKHKEFITERHDGVRYDIKLETQPIHDGSGIIAGTINIVTDITDKKLEDALQNEEENRYRSLSQLLEKMVTERTLHLKKSEERYHKMIEEVQDYAIILLDHDGYILNWNLGAQKIKGYTEEEIIGENFRLFYQKHDQEDKLPEKLITLALTTGRATHEGWRVRKNGSTFWGSVVITALHDDENNIIGFSKVTRDLTEKKLADDRMQNYALEIEFRNKQLEEYAYIASHDLQEPLRKIQIFAELLESNISNEEVAKKQLEKINSAAKRMSNLIKDVLKYSQLSRADELFENVPLNTIIATIKEDFELLIEQKQVVIVQKELPVLKGIPIQLHQLFANLVNNAIKFSSDNPVIEIFSENIRTDEISKYPGLNDSHDYAKITVRDNGVGFEQQYGEQVFRMFKRLTDNSGTGIGLALCKKIVENHSGHISVVSEPGKGTEFTIVLPVG</sequence>
<dbReference type="CDD" id="cd00130">
    <property type="entry name" value="PAS"/>
    <property type="match status" value="2"/>
</dbReference>
<dbReference type="InterPro" id="IPR004358">
    <property type="entry name" value="Sig_transdc_His_kin-like_C"/>
</dbReference>
<comment type="caution">
    <text evidence="9">The sequence shown here is derived from an EMBL/GenBank/DDBJ whole genome shotgun (WGS) entry which is preliminary data.</text>
</comment>
<dbReference type="InterPro" id="IPR003661">
    <property type="entry name" value="HisK_dim/P_dom"/>
</dbReference>
<dbReference type="SUPFAM" id="SSF47384">
    <property type="entry name" value="Homodimeric domain of signal transducing histidine kinase"/>
    <property type="match status" value="1"/>
</dbReference>
<feature type="domain" description="PAS" evidence="7">
    <location>
        <begin position="175"/>
        <end position="248"/>
    </location>
</feature>
<dbReference type="PROSITE" id="PS50109">
    <property type="entry name" value="HIS_KIN"/>
    <property type="match status" value="1"/>
</dbReference>
<evidence type="ECO:0000313" key="9">
    <source>
        <dbReference type="EMBL" id="MEL1245164.1"/>
    </source>
</evidence>
<dbReference type="EMBL" id="JBBYHR010000007">
    <property type="protein sequence ID" value="MEL1245164.1"/>
    <property type="molecule type" value="Genomic_DNA"/>
</dbReference>
<dbReference type="Gene3D" id="1.10.287.130">
    <property type="match status" value="1"/>
</dbReference>
<dbReference type="SUPFAM" id="SSF55874">
    <property type="entry name" value="ATPase domain of HSP90 chaperone/DNA topoisomerase II/histidine kinase"/>
    <property type="match status" value="1"/>
</dbReference>
<dbReference type="SMART" id="SM00086">
    <property type="entry name" value="PAC"/>
    <property type="match status" value="2"/>
</dbReference>
<dbReference type="PRINTS" id="PR00344">
    <property type="entry name" value="BCTRLSENSOR"/>
</dbReference>
<evidence type="ECO:0000259" key="8">
    <source>
        <dbReference type="PROSITE" id="PS50113"/>
    </source>
</evidence>
<dbReference type="RefSeq" id="WP_341697479.1">
    <property type="nucleotide sequence ID" value="NZ_JBBYHR010000007.1"/>
</dbReference>
<name>A0ABU9HYB1_9FLAO</name>
<evidence type="ECO:0000256" key="5">
    <source>
        <dbReference type="ARBA" id="ARBA00022777"/>
    </source>
</evidence>
<proteinExistence type="predicted"/>
<dbReference type="Pfam" id="PF02518">
    <property type="entry name" value="HATPase_c"/>
    <property type="match status" value="1"/>
</dbReference>
<dbReference type="CDD" id="cd00082">
    <property type="entry name" value="HisKA"/>
    <property type="match status" value="1"/>
</dbReference>
<reference evidence="9 10" key="1">
    <citation type="submission" date="2024-04" db="EMBL/GenBank/DDBJ databases">
        <title>Flavobacterium sp. DGU11 16S ribosomal RNA gene Genome sequencing and assembly.</title>
        <authorList>
            <person name="Park S."/>
        </authorList>
    </citation>
    <scope>NUCLEOTIDE SEQUENCE [LARGE SCALE GENOMIC DNA]</scope>
    <source>
        <strain evidence="9 10">DGU11</strain>
    </source>
</reference>
<evidence type="ECO:0000259" key="7">
    <source>
        <dbReference type="PROSITE" id="PS50112"/>
    </source>
</evidence>
<feature type="domain" description="PAC" evidence="8">
    <location>
        <begin position="97"/>
        <end position="149"/>
    </location>
</feature>
<dbReference type="NCBIfam" id="TIGR00229">
    <property type="entry name" value="sensory_box"/>
    <property type="match status" value="2"/>
</dbReference>
<gene>
    <name evidence="9" type="ORF">AAEO56_12885</name>
</gene>
<dbReference type="InterPro" id="IPR036890">
    <property type="entry name" value="HATPase_C_sf"/>
</dbReference>
<evidence type="ECO:0000256" key="2">
    <source>
        <dbReference type="ARBA" id="ARBA00012438"/>
    </source>
</evidence>
<keyword evidence="10" id="KW-1185">Reference proteome</keyword>
<dbReference type="InterPro" id="IPR003594">
    <property type="entry name" value="HATPase_dom"/>
</dbReference>
<dbReference type="InterPro" id="IPR036097">
    <property type="entry name" value="HisK_dim/P_sf"/>
</dbReference>
<dbReference type="InterPro" id="IPR035965">
    <property type="entry name" value="PAS-like_dom_sf"/>
</dbReference>
<dbReference type="InterPro" id="IPR001610">
    <property type="entry name" value="PAC"/>
</dbReference>
<dbReference type="SMART" id="SM00091">
    <property type="entry name" value="PAS"/>
    <property type="match status" value="2"/>
</dbReference>
<dbReference type="PROSITE" id="PS50112">
    <property type="entry name" value="PAS"/>
    <property type="match status" value="2"/>
</dbReference>
<comment type="catalytic activity">
    <reaction evidence="1">
        <text>ATP + protein L-histidine = ADP + protein N-phospho-L-histidine.</text>
        <dbReference type="EC" id="2.7.13.3"/>
    </reaction>
</comment>
<keyword evidence="3" id="KW-0597">Phosphoprotein</keyword>
<dbReference type="InterPro" id="IPR005467">
    <property type="entry name" value="His_kinase_dom"/>
</dbReference>
<feature type="domain" description="PAS" evidence="7">
    <location>
        <begin position="20"/>
        <end position="61"/>
    </location>
</feature>
<dbReference type="Gene3D" id="3.30.450.20">
    <property type="entry name" value="PAS domain"/>
    <property type="match status" value="2"/>
</dbReference>
<feature type="domain" description="PAC" evidence="8">
    <location>
        <begin position="250"/>
        <end position="302"/>
    </location>
</feature>
<keyword evidence="4" id="KW-0808">Transferase</keyword>
<feature type="domain" description="Histidine kinase" evidence="6">
    <location>
        <begin position="320"/>
        <end position="540"/>
    </location>
</feature>